<protein>
    <submittedName>
        <fullName evidence="3">FtbR</fullName>
    </submittedName>
</protein>
<accession>A0A219V3N6</accession>
<dbReference type="PANTHER" id="PTHR30404">
    <property type="entry name" value="N-ACETYLMURAMOYL-L-ALANINE AMIDASE"/>
    <property type="match status" value="1"/>
</dbReference>
<dbReference type="GO" id="GO:0009253">
    <property type="term" value="P:peptidoglycan catabolic process"/>
    <property type="evidence" value="ECO:0007669"/>
    <property type="project" value="InterPro"/>
</dbReference>
<dbReference type="EMBL" id="KX550001">
    <property type="protein sequence ID" value="AOB42097.1"/>
    <property type="molecule type" value="Genomic_DNA"/>
</dbReference>
<dbReference type="InterPro" id="IPR050695">
    <property type="entry name" value="N-acetylmuramoyl_amidase_3"/>
</dbReference>
<evidence type="ECO:0000313" key="3">
    <source>
        <dbReference type="EMBL" id="AOB42097.1"/>
    </source>
</evidence>
<evidence type="ECO:0000259" key="2">
    <source>
        <dbReference type="SMART" id="SM00646"/>
    </source>
</evidence>
<name>A0A219V3N6_LISMN</name>
<dbReference type="SUPFAM" id="SSF53187">
    <property type="entry name" value="Zn-dependent exopeptidases"/>
    <property type="match status" value="1"/>
</dbReference>
<gene>
    <name evidence="3" type="primary">ftbR</name>
</gene>
<organism evidence="3">
    <name type="scientific">Listeria monocytogenes</name>
    <dbReference type="NCBI Taxonomy" id="1639"/>
    <lineage>
        <taxon>Bacteria</taxon>
        <taxon>Bacillati</taxon>
        <taxon>Bacillota</taxon>
        <taxon>Bacilli</taxon>
        <taxon>Bacillales</taxon>
        <taxon>Listeriaceae</taxon>
        <taxon>Listeria</taxon>
    </lineage>
</organism>
<proteinExistence type="predicted"/>
<evidence type="ECO:0000256" key="1">
    <source>
        <dbReference type="ARBA" id="ARBA00022801"/>
    </source>
</evidence>
<dbReference type="InterPro" id="IPR002508">
    <property type="entry name" value="MurNAc-LAA_cat"/>
</dbReference>
<keyword evidence="1" id="KW-0378">Hydrolase</keyword>
<dbReference type="FunFam" id="3.40.630.40:FF:000010">
    <property type="entry name" value="N-acetylmuramoyl-L-alanine amidase"/>
    <property type="match status" value="1"/>
</dbReference>
<dbReference type="SMART" id="SM00646">
    <property type="entry name" value="Ami_3"/>
    <property type="match status" value="1"/>
</dbReference>
<dbReference type="GO" id="GO:0008745">
    <property type="term" value="F:N-acetylmuramoyl-L-alanine amidase activity"/>
    <property type="evidence" value="ECO:0007669"/>
    <property type="project" value="InterPro"/>
</dbReference>
<dbReference type="Gene3D" id="3.40.630.40">
    <property type="entry name" value="Zn-dependent exopeptidases"/>
    <property type="match status" value="1"/>
</dbReference>
<dbReference type="CDD" id="cd02696">
    <property type="entry name" value="MurNAc-LAA"/>
    <property type="match status" value="1"/>
</dbReference>
<feature type="domain" description="MurNAc-LAA" evidence="2">
    <location>
        <begin position="66"/>
        <end position="176"/>
    </location>
</feature>
<dbReference type="AlphaFoldDB" id="A0A219V3N6"/>
<reference evidence="3" key="1">
    <citation type="submission" date="2016-07" db="EMBL/GenBank/DDBJ databases">
        <title>F-type bacteriocins of Listeria: a new class of phage tail-like structures reveals broad parallel co-evolution between tailed bacteriophages and high molecular weight bacteriocins.</title>
        <authorList>
            <person name="Lee G."/>
            <person name="Scholl D."/>
        </authorList>
    </citation>
    <scope>NUCLEOTIDE SEQUENCE</scope>
    <source>
        <strain evidence="3">ATCC 35152</strain>
    </source>
</reference>
<dbReference type="PANTHER" id="PTHR30404:SF0">
    <property type="entry name" value="N-ACETYLMURAMOYL-L-ALANINE AMIDASE AMIC"/>
    <property type="match status" value="1"/>
</dbReference>
<dbReference type="Pfam" id="PF01520">
    <property type="entry name" value="Amidase_3"/>
    <property type="match status" value="1"/>
</dbReference>
<dbReference type="GO" id="GO:0030288">
    <property type="term" value="C:outer membrane-bounded periplasmic space"/>
    <property type="evidence" value="ECO:0007669"/>
    <property type="project" value="TreeGrafter"/>
</dbReference>
<sequence length="246" mass="27005">MRKNMTKIWIDAGHGGKDSGASGNGLVEKNWVLTVAKQLQTELVKAGFEVGMTRTNDTFYELSDRAKKANSFKADLFISLHFNAGGGKGYEDYIYTSVPAATVEIQKIIHKNIITKVTKHGMNDRGMKKANFAVLRETAMDAILLEAGFCDSTDALILEKKAYQTDYCLGIVSAVQEIFGAMVTKYRAGKYLTSDDAISGTNIKGYLEAGTKVFVYKETEKTLNLTTTKGVPGSWVLKTEVNTGKR</sequence>